<comment type="caution">
    <text evidence="1">The sequence shown here is derived from an EMBL/GenBank/DDBJ whole genome shotgun (WGS) entry which is preliminary data.</text>
</comment>
<accession>A0AB38D541</accession>
<protein>
    <submittedName>
        <fullName evidence="1">Uncharacterized protein</fullName>
    </submittedName>
</protein>
<sequence>MRVPRNYRLYRFVEPLRVEHTTERDVELHRIHIVTRALRDAGME</sequence>
<organism evidence="1 2">
    <name type="scientific">Mycobacteroides abscessus subsp. abscessus</name>
    <dbReference type="NCBI Taxonomy" id="1185650"/>
    <lineage>
        <taxon>Bacteria</taxon>
        <taxon>Bacillati</taxon>
        <taxon>Actinomycetota</taxon>
        <taxon>Actinomycetes</taxon>
        <taxon>Mycobacteriales</taxon>
        <taxon>Mycobacteriaceae</taxon>
        <taxon>Mycobacteroides</taxon>
        <taxon>Mycobacteroides abscessus</taxon>
    </lineage>
</organism>
<dbReference type="EMBL" id="FSHM01000009">
    <property type="protein sequence ID" value="SIB85877.1"/>
    <property type="molecule type" value="Genomic_DNA"/>
</dbReference>
<proteinExistence type="predicted"/>
<evidence type="ECO:0000313" key="1">
    <source>
        <dbReference type="EMBL" id="SIB85877.1"/>
    </source>
</evidence>
<dbReference type="Proteomes" id="UP000185210">
    <property type="component" value="Unassembled WGS sequence"/>
</dbReference>
<gene>
    <name evidence="1" type="ORF">SAMEA2070301_04675</name>
</gene>
<name>A0AB38D541_9MYCO</name>
<evidence type="ECO:0000313" key="2">
    <source>
        <dbReference type="Proteomes" id="UP000185210"/>
    </source>
</evidence>
<dbReference type="AlphaFoldDB" id="A0AB38D541"/>
<reference evidence="1 2" key="1">
    <citation type="submission" date="2016-11" db="EMBL/GenBank/DDBJ databases">
        <authorList>
            <consortium name="Pathogen Informatics"/>
        </authorList>
    </citation>
    <scope>NUCLEOTIDE SEQUENCE [LARGE SCALE GENOMIC DNA]</scope>
    <source>
        <strain evidence="1 2">104</strain>
    </source>
</reference>